<protein>
    <submittedName>
        <fullName evidence="9">MFS transporter</fullName>
    </submittedName>
</protein>
<dbReference type="InterPro" id="IPR050171">
    <property type="entry name" value="MFS_Transporters"/>
</dbReference>
<organism evidence="9 10">
    <name type="scientific">Photobacterium piscicola</name>
    <dbReference type="NCBI Taxonomy" id="1378299"/>
    <lineage>
        <taxon>Bacteria</taxon>
        <taxon>Pseudomonadati</taxon>
        <taxon>Pseudomonadota</taxon>
        <taxon>Gammaproteobacteria</taxon>
        <taxon>Vibrionales</taxon>
        <taxon>Vibrionaceae</taxon>
        <taxon>Photobacterium</taxon>
    </lineage>
</organism>
<dbReference type="SUPFAM" id="SSF103473">
    <property type="entry name" value="MFS general substrate transporter"/>
    <property type="match status" value="1"/>
</dbReference>
<dbReference type="InterPro" id="IPR011701">
    <property type="entry name" value="MFS"/>
</dbReference>
<feature type="transmembrane region" description="Helical" evidence="7">
    <location>
        <begin position="181"/>
        <end position="200"/>
    </location>
</feature>
<feature type="transmembrane region" description="Helical" evidence="7">
    <location>
        <begin position="91"/>
        <end position="119"/>
    </location>
</feature>
<dbReference type="RefSeq" id="WP_327779754.1">
    <property type="nucleotide sequence ID" value="NZ_JAYXUD010000006.1"/>
</dbReference>
<comment type="caution">
    <text evidence="9">The sequence shown here is derived from an EMBL/GenBank/DDBJ whole genome shotgun (WGS) entry which is preliminary data.</text>
</comment>
<evidence type="ECO:0000256" key="5">
    <source>
        <dbReference type="ARBA" id="ARBA00022989"/>
    </source>
</evidence>
<evidence type="ECO:0000313" key="9">
    <source>
        <dbReference type="EMBL" id="MEC6898899.1"/>
    </source>
</evidence>
<proteinExistence type="predicted"/>
<dbReference type="PANTHER" id="PTHR23517">
    <property type="entry name" value="RESISTANCE PROTEIN MDTM, PUTATIVE-RELATED-RELATED"/>
    <property type="match status" value="1"/>
</dbReference>
<reference evidence="9 10" key="1">
    <citation type="submission" date="2024-01" db="EMBL/GenBank/DDBJ databases">
        <title>Active colonisers of the gastrointestinal tract of Atlantic salmon farmed in a warm water region.</title>
        <authorList>
            <person name="Bowman J.P."/>
        </authorList>
    </citation>
    <scope>NUCLEOTIDE SEQUENCE [LARGE SCALE GENOMIC DNA]</scope>
    <source>
        <strain evidence="9 10">S4MW1</strain>
    </source>
</reference>
<dbReference type="Pfam" id="PF07690">
    <property type="entry name" value="MFS_1"/>
    <property type="match status" value="1"/>
</dbReference>
<dbReference type="Gene3D" id="1.20.1250.20">
    <property type="entry name" value="MFS general substrate transporter like domains"/>
    <property type="match status" value="1"/>
</dbReference>
<evidence type="ECO:0000256" key="2">
    <source>
        <dbReference type="ARBA" id="ARBA00022448"/>
    </source>
</evidence>
<keyword evidence="4 7" id="KW-0812">Transmembrane</keyword>
<feature type="transmembrane region" description="Helical" evidence="7">
    <location>
        <begin position="320"/>
        <end position="341"/>
    </location>
</feature>
<keyword evidence="6 7" id="KW-0472">Membrane</keyword>
<dbReference type="EMBL" id="JAYXUD010000006">
    <property type="protein sequence ID" value="MEC6898899.1"/>
    <property type="molecule type" value="Genomic_DNA"/>
</dbReference>
<accession>A0ABU6LH82</accession>
<dbReference type="PROSITE" id="PS50850">
    <property type="entry name" value="MFS"/>
    <property type="match status" value="1"/>
</dbReference>
<keyword evidence="5 7" id="KW-1133">Transmembrane helix</keyword>
<gene>
    <name evidence="9" type="ORF">VXS00_09630</name>
</gene>
<keyword evidence="3" id="KW-1003">Cell membrane</keyword>
<keyword evidence="10" id="KW-1185">Reference proteome</keyword>
<feature type="transmembrane region" description="Helical" evidence="7">
    <location>
        <begin position="295"/>
        <end position="314"/>
    </location>
</feature>
<feature type="transmembrane region" description="Helical" evidence="7">
    <location>
        <begin position="149"/>
        <end position="169"/>
    </location>
</feature>
<sequence>MPTTTHHLALKPTTLFTLYCIIFLGSAGFFITIPAYVSLFLTDHSLAIAQNMPIEQRRTLFGTVMSAAPFISMFFTPFIARFADRFSRKVTMVLCLIIAAIGFAMPIYAIVIGSIALLFAGNMINSLGSASQPIAQAILADNSRGKTKATLMSMVAIVMTAAMSFGPALGSKLSATYGTQAPFYACFIIAIFCLILLNLVRLPPQVTLHNENPLSFVAPLKRSQSGLLACLAIVFICQFSWSLYFQNIAFIFPQKWGISVESSFYQYFMMAIGVVMICSLLLLPRLILARINVLSALRITTLFAAIGMILLAITPTPNTHIAAMIFTAVMVAIAFPFYITALSDRASEADQGWVMAMSSAMVGLAWTLSGYLTSVFVNIDLILPTAIAAIGYVIAMIIVPKKAATLITAAN</sequence>
<feature type="transmembrane region" description="Helical" evidence="7">
    <location>
        <begin position="381"/>
        <end position="399"/>
    </location>
</feature>
<feature type="transmembrane region" description="Helical" evidence="7">
    <location>
        <begin position="353"/>
        <end position="375"/>
    </location>
</feature>
<keyword evidence="2" id="KW-0813">Transport</keyword>
<evidence type="ECO:0000256" key="1">
    <source>
        <dbReference type="ARBA" id="ARBA00004651"/>
    </source>
</evidence>
<evidence type="ECO:0000256" key="6">
    <source>
        <dbReference type="ARBA" id="ARBA00023136"/>
    </source>
</evidence>
<evidence type="ECO:0000313" key="10">
    <source>
        <dbReference type="Proteomes" id="UP001339429"/>
    </source>
</evidence>
<evidence type="ECO:0000259" key="8">
    <source>
        <dbReference type="PROSITE" id="PS50850"/>
    </source>
</evidence>
<name>A0ABU6LH82_9GAMM</name>
<feature type="transmembrane region" description="Helical" evidence="7">
    <location>
        <begin position="264"/>
        <end position="283"/>
    </location>
</feature>
<dbReference type="Proteomes" id="UP001339429">
    <property type="component" value="Unassembled WGS sequence"/>
</dbReference>
<feature type="transmembrane region" description="Helical" evidence="7">
    <location>
        <begin position="60"/>
        <end position="79"/>
    </location>
</feature>
<dbReference type="PANTHER" id="PTHR23517:SF3">
    <property type="entry name" value="INTEGRAL MEMBRANE TRANSPORT PROTEIN"/>
    <property type="match status" value="1"/>
</dbReference>
<dbReference type="InterPro" id="IPR036259">
    <property type="entry name" value="MFS_trans_sf"/>
</dbReference>
<feature type="transmembrane region" description="Helical" evidence="7">
    <location>
        <begin position="226"/>
        <end position="244"/>
    </location>
</feature>
<dbReference type="InterPro" id="IPR020846">
    <property type="entry name" value="MFS_dom"/>
</dbReference>
<feature type="transmembrane region" description="Helical" evidence="7">
    <location>
        <begin position="16"/>
        <end position="39"/>
    </location>
</feature>
<feature type="domain" description="Major facilitator superfamily (MFS) profile" evidence="8">
    <location>
        <begin position="21"/>
        <end position="403"/>
    </location>
</feature>
<evidence type="ECO:0000256" key="3">
    <source>
        <dbReference type="ARBA" id="ARBA00022475"/>
    </source>
</evidence>
<evidence type="ECO:0000256" key="7">
    <source>
        <dbReference type="SAM" id="Phobius"/>
    </source>
</evidence>
<comment type="subcellular location">
    <subcellularLocation>
        <location evidence="1">Cell membrane</location>
        <topology evidence="1">Multi-pass membrane protein</topology>
    </subcellularLocation>
</comment>
<evidence type="ECO:0000256" key="4">
    <source>
        <dbReference type="ARBA" id="ARBA00022692"/>
    </source>
</evidence>